<dbReference type="PROSITE" id="PS51257">
    <property type="entry name" value="PROKAR_LIPOPROTEIN"/>
    <property type="match status" value="1"/>
</dbReference>
<feature type="region of interest" description="Disordered" evidence="1">
    <location>
        <begin position="21"/>
        <end position="61"/>
    </location>
</feature>
<dbReference type="PATRIC" id="fig|1297742.4.peg.4759"/>
<proteinExistence type="predicted"/>
<dbReference type="RefSeq" id="WP_002637184.1">
    <property type="nucleotide sequence ID" value="NZ_CP012109.1"/>
</dbReference>
<dbReference type="AlphaFoldDB" id="A0A0H4WWM2"/>
<accession>A0A0H4WWM2</accession>
<dbReference type="Proteomes" id="UP000009026">
    <property type="component" value="Chromosome"/>
</dbReference>
<reference evidence="2 3" key="1">
    <citation type="journal article" date="2016" name="PLoS ONE">
        <title>Complete Genome Sequence and Comparative Genomics of a Novel Myxobacterium Myxococcus hansupus.</title>
        <authorList>
            <person name="Sharma G."/>
            <person name="Narwani T."/>
            <person name="Subramanian S."/>
        </authorList>
    </citation>
    <scope>NUCLEOTIDE SEQUENCE [LARGE SCALE GENOMIC DNA]</scope>
    <source>
        <strain evidence="3">mixupus</strain>
    </source>
</reference>
<dbReference type="OrthoDB" id="5492275at2"/>
<evidence type="ECO:0000256" key="1">
    <source>
        <dbReference type="SAM" id="MobiDB-lite"/>
    </source>
</evidence>
<organism evidence="2 3">
    <name type="scientific">Pseudomyxococcus hansupus</name>
    <dbReference type="NCBI Taxonomy" id="1297742"/>
    <lineage>
        <taxon>Bacteria</taxon>
        <taxon>Pseudomonadati</taxon>
        <taxon>Myxococcota</taxon>
        <taxon>Myxococcia</taxon>
        <taxon>Myxococcales</taxon>
        <taxon>Cystobacterineae</taxon>
        <taxon>Myxococcaceae</taxon>
        <taxon>Pseudomyxococcus</taxon>
    </lineage>
</organism>
<evidence type="ECO:0000313" key="2">
    <source>
        <dbReference type="EMBL" id="AKQ67801.1"/>
    </source>
</evidence>
<sequence>MHRFRPTPALFAAMALLGCQSGQDSKTPAPPPAATAPTPQAPAPAKAEPPAPPPPAAELGYLKPTEDAEHCEWMRQPLPGTATRVFRFEAACDRSQVSWSADGKQGLLFTWPSGEGEVPRAWQVDATTKSGQPIDLKTLPGGTSAGNENEPYVSRLGFDAEGRPVALVFVAFQPKAAQKNTVTFEGESFPVPPGKGVPGLAMAYRREDGGWKRIEAKGSRVQESTPSDQGLLDVEATLTPAYTASPPSQVLGTRVPAATAKTLNAQVQGASADTRWMELPGPGGTLYYPARQAGPLLAMGQPLIWARGDQRVFLKDLAEPDAYLSFQFGRGLLLVTSYGGYAAANVWNPETQQRVASIPEAYAPAFWPTP</sequence>
<evidence type="ECO:0008006" key="4">
    <source>
        <dbReference type="Google" id="ProtNLM"/>
    </source>
</evidence>
<dbReference type="KEGG" id="mym:A176_004713"/>
<evidence type="ECO:0000313" key="3">
    <source>
        <dbReference type="Proteomes" id="UP000009026"/>
    </source>
</evidence>
<name>A0A0H4WWM2_9BACT</name>
<dbReference type="EMBL" id="CP012109">
    <property type="protein sequence ID" value="AKQ67801.1"/>
    <property type="molecule type" value="Genomic_DNA"/>
</dbReference>
<keyword evidence="3" id="KW-1185">Reference proteome</keyword>
<protein>
    <recommendedName>
        <fullName evidence="4">Lipoprotein</fullName>
    </recommendedName>
</protein>
<feature type="compositionally biased region" description="Pro residues" evidence="1">
    <location>
        <begin position="28"/>
        <end position="56"/>
    </location>
</feature>
<gene>
    <name evidence="2" type="ORF">A176_004713</name>
</gene>